<dbReference type="Proteomes" id="UP000248745">
    <property type="component" value="Unassembled WGS sequence"/>
</dbReference>
<comment type="caution">
    <text evidence="1">The sequence shown here is derived from an EMBL/GenBank/DDBJ whole genome shotgun (WGS) entry which is preliminary data.</text>
</comment>
<gene>
    <name evidence="1" type="ORF">DN068_11365</name>
</gene>
<sequence>MAQRKFTLNGYLAVRGGESYHYRLVFTDTGEILKGYSLTYDDENKDTKALIEGRIDRKARMLSFHETEITYNHGFESNVTICLVDATLKYDAANNALAGKLSSKDIGNASCGSGSINFINEQELKQLFSEEQTKKDTVVKSVPVQAAAVPKKKMTIIYDTVRTVKPAVAAVSVPDKITVGVEKEYEWISDTLKLDVWDGGKIDGDIISIMIDDKPLLTHHTLTQSKKRIEVPVPGSDKKYTITIIALNEGNEAPNTADILLIDGEKSYHVIAYNEVGRKAVIRLRKP</sequence>
<protein>
    <submittedName>
        <fullName evidence="1">Uncharacterized protein</fullName>
    </submittedName>
</protein>
<proteinExistence type="predicted"/>
<accession>A0A2W2ACI1</accession>
<dbReference type="RefSeq" id="WP_110999033.1">
    <property type="nucleotide sequence ID" value="NZ_QKTW01000016.1"/>
</dbReference>
<organism evidence="1 2">
    <name type="scientific">Taibaiella soli</name>
    <dbReference type="NCBI Taxonomy" id="1649169"/>
    <lineage>
        <taxon>Bacteria</taxon>
        <taxon>Pseudomonadati</taxon>
        <taxon>Bacteroidota</taxon>
        <taxon>Chitinophagia</taxon>
        <taxon>Chitinophagales</taxon>
        <taxon>Chitinophagaceae</taxon>
        <taxon>Taibaiella</taxon>
    </lineage>
</organism>
<evidence type="ECO:0000313" key="2">
    <source>
        <dbReference type="Proteomes" id="UP000248745"/>
    </source>
</evidence>
<evidence type="ECO:0000313" key="1">
    <source>
        <dbReference type="EMBL" id="PZF73001.1"/>
    </source>
</evidence>
<dbReference type="AlphaFoldDB" id="A0A2W2ACI1"/>
<dbReference type="EMBL" id="QKTW01000016">
    <property type="protein sequence ID" value="PZF73001.1"/>
    <property type="molecule type" value="Genomic_DNA"/>
</dbReference>
<reference evidence="1 2" key="1">
    <citation type="submission" date="2018-06" db="EMBL/GenBank/DDBJ databases">
        <title>Mucibacter soli gen. nov., sp. nov., a new member of the family Chitinophagaceae producing mucin.</title>
        <authorList>
            <person name="Kim M.-K."/>
            <person name="Park S."/>
            <person name="Kim T.-S."/>
            <person name="Joung Y."/>
            <person name="Han J.-H."/>
            <person name="Kim S.B."/>
        </authorList>
    </citation>
    <scope>NUCLEOTIDE SEQUENCE [LARGE SCALE GENOMIC DNA]</scope>
    <source>
        <strain evidence="1 2">R1-15</strain>
    </source>
</reference>
<keyword evidence="2" id="KW-1185">Reference proteome</keyword>
<name>A0A2W2ACI1_9BACT</name>
<dbReference type="OrthoDB" id="639821at2"/>